<evidence type="ECO:0000256" key="4">
    <source>
        <dbReference type="ARBA" id="ARBA00023125"/>
    </source>
</evidence>
<evidence type="ECO:0000313" key="6">
    <source>
        <dbReference type="EMBL" id="KYN13223.1"/>
    </source>
</evidence>
<dbReference type="EMBL" id="KQ980448">
    <property type="protein sequence ID" value="KYN15996.1"/>
    <property type="molecule type" value="Genomic_DNA"/>
</dbReference>
<gene>
    <name evidence="9" type="ORF">ALC57_02568</name>
    <name evidence="8" type="ORF">ALC57_11762</name>
    <name evidence="7" type="ORF">ALC57_13165</name>
    <name evidence="6" type="ORF">ALC57_14587</name>
</gene>
<dbReference type="InterPro" id="IPR006612">
    <property type="entry name" value="THAP_Znf"/>
</dbReference>
<name>A0A151JNI8_9HYME</name>
<dbReference type="SUPFAM" id="SSF57716">
    <property type="entry name" value="Glucocorticoid receptor-like (DNA-binding domain)"/>
    <property type="match status" value="1"/>
</dbReference>
<evidence type="ECO:0000256" key="1">
    <source>
        <dbReference type="ARBA" id="ARBA00022723"/>
    </source>
</evidence>
<evidence type="ECO:0000313" key="7">
    <source>
        <dbReference type="EMBL" id="KYN14623.1"/>
    </source>
</evidence>
<evidence type="ECO:0000313" key="10">
    <source>
        <dbReference type="Proteomes" id="UP000078492"/>
    </source>
</evidence>
<keyword evidence="1" id="KW-0479">Metal-binding</keyword>
<reference evidence="9 10" key="1">
    <citation type="submission" date="2015-09" db="EMBL/GenBank/DDBJ databases">
        <title>Trachymyrmex cornetzi WGS genome.</title>
        <authorList>
            <person name="Nygaard S."/>
            <person name="Hu H."/>
            <person name="Boomsma J."/>
            <person name="Zhang G."/>
        </authorList>
    </citation>
    <scope>NUCLEOTIDE SEQUENCE [LARGE SCALE GENOMIC DNA]</scope>
    <source>
        <strain evidence="9">Tcor2-1</strain>
        <tissue evidence="9">Whole body</tissue>
    </source>
</reference>
<evidence type="ECO:0000256" key="3">
    <source>
        <dbReference type="ARBA" id="ARBA00022833"/>
    </source>
</evidence>
<dbReference type="AlphaFoldDB" id="A0A151JNI8"/>
<dbReference type="GO" id="GO:0003677">
    <property type="term" value="F:DNA binding"/>
    <property type="evidence" value="ECO:0007669"/>
    <property type="project" value="UniProtKB-KW"/>
</dbReference>
<dbReference type="EMBL" id="KQ980776">
    <property type="protein sequence ID" value="KYN13223.1"/>
    <property type="molecule type" value="Genomic_DNA"/>
</dbReference>
<evidence type="ECO:0000259" key="5">
    <source>
        <dbReference type="Pfam" id="PF05485"/>
    </source>
</evidence>
<dbReference type="EMBL" id="KQ980670">
    <property type="protein sequence ID" value="KYN14623.1"/>
    <property type="molecule type" value="Genomic_DNA"/>
</dbReference>
<keyword evidence="2" id="KW-0863">Zinc-finger</keyword>
<keyword evidence="10" id="KW-1185">Reference proteome</keyword>
<organism evidence="9 10">
    <name type="scientific">Trachymyrmex cornetzi</name>
    <dbReference type="NCBI Taxonomy" id="471704"/>
    <lineage>
        <taxon>Eukaryota</taxon>
        <taxon>Metazoa</taxon>
        <taxon>Ecdysozoa</taxon>
        <taxon>Arthropoda</taxon>
        <taxon>Hexapoda</taxon>
        <taxon>Insecta</taxon>
        <taxon>Pterygota</taxon>
        <taxon>Neoptera</taxon>
        <taxon>Endopterygota</taxon>
        <taxon>Hymenoptera</taxon>
        <taxon>Apocrita</taxon>
        <taxon>Aculeata</taxon>
        <taxon>Formicoidea</taxon>
        <taxon>Formicidae</taxon>
        <taxon>Myrmicinae</taxon>
        <taxon>Trachymyrmex</taxon>
    </lineage>
</organism>
<protein>
    <recommendedName>
        <fullName evidence="5">THAP-type domain-containing protein</fullName>
    </recommendedName>
</protein>
<evidence type="ECO:0000313" key="9">
    <source>
        <dbReference type="EMBL" id="KYN28019.1"/>
    </source>
</evidence>
<accession>A0A151JNI8</accession>
<keyword evidence="3" id="KW-0862">Zinc</keyword>
<sequence>MSSKICEKHFDISDFYNTKKKKRLKPDAVPKHIIAPDRIEEAFELDISIILILLSIIEV</sequence>
<dbReference type="EMBL" id="KQ978834">
    <property type="protein sequence ID" value="KYN28019.1"/>
    <property type="molecule type" value="Genomic_DNA"/>
</dbReference>
<dbReference type="GO" id="GO:0008270">
    <property type="term" value="F:zinc ion binding"/>
    <property type="evidence" value="ECO:0007669"/>
    <property type="project" value="UniProtKB-KW"/>
</dbReference>
<evidence type="ECO:0000256" key="2">
    <source>
        <dbReference type="ARBA" id="ARBA00022771"/>
    </source>
</evidence>
<evidence type="ECO:0000313" key="8">
    <source>
        <dbReference type="EMBL" id="KYN15996.1"/>
    </source>
</evidence>
<dbReference type="Pfam" id="PF05485">
    <property type="entry name" value="THAP"/>
    <property type="match status" value="1"/>
</dbReference>
<proteinExistence type="predicted"/>
<keyword evidence="4" id="KW-0238">DNA-binding</keyword>
<dbReference type="Proteomes" id="UP000078492">
    <property type="component" value="Unassembled WGS sequence"/>
</dbReference>
<feature type="domain" description="THAP-type" evidence="5">
    <location>
        <begin position="3"/>
        <end position="31"/>
    </location>
</feature>